<evidence type="ECO:0000313" key="2">
    <source>
        <dbReference type="EMBL" id="TJZ73908.1"/>
    </source>
</evidence>
<dbReference type="Pfam" id="PF00378">
    <property type="entry name" value="ECH_1"/>
    <property type="match status" value="1"/>
</dbReference>
<comment type="similarity">
    <text evidence="1">Belongs to the enoyl-CoA hydratase/isomerase family.</text>
</comment>
<dbReference type="InterPro" id="IPR029045">
    <property type="entry name" value="ClpP/crotonase-like_dom_sf"/>
</dbReference>
<evidence type="ECO:0000313" key="3">
    <source>
        <dbReference type="Proteomes" id="UP000305109"/>
    </source>
</evidence>
<comment type="caution">
    <text evidence="2">The sequence shown here is derived from an EMBL/GenBank/DDBJ whole genome shotgun (WGS) entry which is preliminary data.</text>
</comment>
<name>A0ABY2RE08_9NOCA</name>
<organism evidence="2 3">
    <name type="scientific">Rhodococcus oryzae</name>
    <dbReference type="NCBI Taxonomy" id="2571143"/>
    <lineage>
        <taxon>Bacteria</taxon>
        <taxon>Bacillati</taxon>
        <taxon>Actinomycetota</taxon>
        <taxon>Actinomycetes</taxon>
        <taxon>Mycobacteriales</taxon>
        <taxon>Nocardiaceae</taxon>
        <taxon>Rhodococcus</taxon>
    </lineage>
</organism>
<reference evidence="2 3" key="1">
    <citation type="submission" date="2019-04" db="EMBL/GenBank/DDBJ databases">
        <title>Rhodococcus oryzae sp. nov., a novel actinomycete isolated from rhizosphere soil of rice (Oryza sativa L.).</title>
        <authorList>
            <person name="Li C."/>
        </authorList>
    </citation>
    <scope>NUCLEOTIDE SEQUENCE [LARGE SCALE GENOMIC DNA]</scope>
    <source>
        <strain evidence="2 3">NEAU-CX67</strain>
    </source>
</reference>
<dbReference type="Proteomes" id="UP000305109">
    <property type="component" value="Unassembled WGS sequence"/>
</dbReference>
<dbReference type="InterPro" id="IPR014748">
    <property type="entry name" value="Enoyl-CoA_hydra_C"/>
</dbReference>
<keyword evidence="3" id="KW-1185">Reference proteome</keyword>
<dbReference type="Gene3D" id="1.10.12.10">
    <property type="entry name" value="Lyase 2-enoyl-coa Hydratase, Chain A, domain 2"/>
    <property type="match status" value="1"/>
</dbReference>
<dbReference type="SUPFAM" id="SSF52096">
    <property type="entry name" value="ClpP/crotonase"/>
    <property type="match status" value="1"/>
</dbReference>
<sequence length="261" mass="26639">MAVARHAGLRVELEEGVLRVTFDRQERMNALDLESMNALGDLLTGRAEDPSVRVVVIAGAGAAFSTGADLATAADGPGADPRAVMASANRVIRAILTLPVPVIARVNGAAAGIGASIAFAADLAFAAPSAYFLLAFVNVGLMPDGGSSLLVPAAIGRARATEMALLGRKLGAADAAAAGLIARVLAEDELASHVDAVAARLARGPRRAIELTKRSLTAATLARIDEAIERETEGQVELLAAPDFREGVAAMLGGRAPEFGS</sequence>
<evidence type="ECO:0000256" key="1">
    <source>
        <dbReference type="ARBA" id="ARBA00005254"/>
    </source>
</evidence>
<dbReference type="CDD" id="cd06558">
    <property type="entry name" value="crotonase-like"/>
    <property type="match status" value="1"/>
</dbReference>
<dbReference type="InterPro" id="IPR001753">
    <property type="entry name" value="Enoyl-CoA_hydra/iso"/>
</dbReference>
<accession>A0ABY2RE08</accession>
<dbReference type="EMBL" id="SUMD01000015">
    <property type="protein sequence ID" value="TJZ73908.1"/>
    <property type="molecule type" value="Genomic_DNA"/>
</dbReference>
<dbReference type="RefSeq" id="WP_136911925.1">
    <property type="nucleotide sequence ID" value="NZ_SUMD01000015.1"/>
</dbReference>
<dbReference type="PANTHER" id="PTHR43459:SF1">
    <property type="entry name" value="EG:BACN32G11.4 PROTEIN"/>
    <property type="match status" value="1"/>
</dbReference>
<dbReference type="PANTHER" id="PTHR43459">
    <property type="entry name" value="ENOYL-COA HYDRATASE"/>
    <property type="match status" value="1"/>
</dbReference>
<dbReference type="Gene3D" id="3.90.226.10">
    <property type="entry name" value="2-enoyl-CoA Hydratase, Chain A, domain 1"/>
    <property type="match status" value="1"/>
</dbReference>
<gene>
    <name evidence="2" type="ORF">FCG67_22965</name>
</gene>
<proteinExistence type="inferred from homology"/>
<protein>
    <submittedName>
        <fullName evidence="2">Enoyl-CoA hydratase</fullName>
    </submittedName>
</protein>